<evidence type="ECO:0000313" key="11">
    <source>
        <dbReference type="EMBL" id="GMH94080.1"/>
    </source>
</evidence>
<dbReference type="InterPro" id="IPR036187">
    <property type="entry name" value="DNA_mismatch_repair_MutS_sf"/>
</dbReference>
<dbReference type="InterPro" id="IPR045076">
    <property type="entry name" value="MutS"/>
</dbReference>
<dbReference type="GO" id="GO:0140664">
    <property type="term" value="F:ATP-dependent DNA damage sensor activity"/>
    <property type="evidence" value="ECO:0007669"/>
    <property type="project" value="InterPro"/>
</dbReference>
<dbReference type="Pfam" id="PF00488">
    <property type="entry name" value="MutS_V"/>
    <property type="match status" value="1"/>
</dbReference>
<evidence type="ECO:0000256" key="3">
    <source>
        <dbReference type="ARBA" id="ARBA00022801"/>
    </source>
</evidence>
<dbReference type="SMART" id="SM00533">
    <property type="entry name" value="MUTSd"/>
    <property type="match status" value="1"/>
</dbReference>
<dbReference type="GO" id="GO:0045910">
    <property type="term" value="P:negative regulation of DNA recombination"/>
    <property type="evidence" value="ECO:0007669"/>
    <property type="project" value="InterPro"/>
</dbReference>
<proteinExistence type="predicted"/>
<dbReference type="GO" id="GO:0016887">
    <property type="term" value="F:ATP hydrolysis activity"/>
    <property type="evidence" value="ECO:0007669"/>
    <property type="project" value="InterPro"/>
</dbReference>
<dbReference type="GO" id="GO:0006298">
    <property type="term" value="P:mismatch repair"/>
    <property type="evidence" value="ECO:0007669"/>
    <property type="project" value="InterPro"/>
</dbReference>
<evidence type="ECO:0000256" key="7">
    <source>
        <dbReference type="SAM" id="Coils"/>
    </source>
</evidence>
<keyword evidence="6" id="KW-0238">DNA-binding</keyword>
<evidence type="ECO:0000313" key="12">
    <source>
        <dbReference type="Proteomes" id="UP001165085"/>
    </source>
</evidence>
<evidence type="ECO:0000256" key="6">
    <source>
        <dbReference type="ARBA" id="ARBA00023125"/>
    </source>
</evidence>
<dbReference type="AlphaFoldDB" id="A0A9W7BU05"/>
<evidence type="ECO:0000256" key="4">
    <source>
        <dbReference type="ARBA" id="ARBA00022840"/>
    </source>
</evidence>
<dbReference type="SMART" id="SM00534">
    <property type="entry name" value="MUTSac"/>
    <property type="match status" value="1"/>
</dbReference>
<accession>A0A9W7BU05</accession>
<feature type="region of interest" description="Disordered" evidence="8">
    <location>
        <begin position="724"/>
        <end position="748"/>
    </location>
</feature>
<dbReference type="Proteomes" id="UP001165085">
    <property type="component" value="Unassembled WGS sequence"/>
</dbReference>
<feature type="domain" description="Smr" evidence="10">
    <location>
        <begin position="859"/>
        <end position="931"/>
    </location>
</feature>
<keyword evidence="12" id="KW-1185">Reference proteome</keyword>
<feature type="signal peptide" evidence="9">
    <location>
        <begin position="1"/>
        <end position="23"/>
    </location>
</feature>
<dbReference type="OrthoDB" id="1924787at2759"/>
<gene>
    <name evidence="11" type="ORF">TrST_g4069</name>
</gene>
<keyword evidence="1" id="KW-0699">rRNA-binding</keyword>
<keyword evidence="2" id="KW-0547">Nucleotide-binding</keyword>
<feature type="compositionally biased region" description="Low complexity" evidence="8">
    <location>
        <begin position="804"/>
        <end position="819"/>
    </location>
</feature>
<name>A0A9W7BU05_9STRA</name>
<evidence type="ECO:0000256" key="8">
    <source>
        <dbReference type="SAM" id="MobiDB-lite"/>
    </source>
</evidence>
<evidence type="ECO:0000256" key="5">
    <source>
        <dbReference type="ARBA" id="ARBA00022884"/>
    </source>
</evidence>
<organism evidence="11 12">
    <name type="scientific">Triparma strigata</name>
    <dbReference type="NCBI Taxonomy" id="1606541"/>
    <lineage>
        <taxon>Eukaryota</taxon>
        <taxon>Sar</taxon>
        <taxon>Stramenopiles</taxon>
        <taxon>Ochrophyta</taxon>
        <taxon>Bolidophyceae</taxon>
        <taxon>Parmales</taxon>
        <taxon>Triparmaceae</taxon>
        <taxon>Triparma</taxon>
    </lineage>
</organism>
<feature type="coiled-coil region" evidence="7">
    <location>
        <begin position="673"/>
        <end position="700"/>
    </location>
</feature>
<keyword evidence="3" id="KW-0378">Hydrolase</keyword>
<dbReference type="Gene3D" id="3.30.1370.110">
    <property type="match status" value="1"/>
</dbReference>
<keyword evidence="7" id="KW-0175">Coiled coil</keyword>
<dbReference type="SUPFAM" id="SSF48334">
    <property type="entry name" value="DNA repair protein MutS, domain III"/>
    <property type="match status" value="1"/>
</dbReference>
<sequence length="935" mass="101492">MVCSRFRLCLGLLLAFSAPSVHPFLAHVSLSHVSVSKLINHPRVNPTNLLVINKPNKPNGIDIDNTVDTVDTQMSLNSASITERSRRCLEYSSIMRDVASHATTKIGESLLLSSTADTTSKSLQDVHTRYSQLSEMLSILTPTSTSSSSSDSDVSASLFPPTPNDLSLLSLLSSLRKTSAILDFDEFRTVTDALSYMNHIQTFFSTRENQEKFPALFKLSGQYIFVTPELLENLEKAFDPQTGQLSLSAYPTLAQLKSSIATKKSQIQSTLNSIVSQLDPSSLPSDNTPSLNIINNRYTIAVNPSSMRSVGILHSRSRTEKTCYVEPFALIEPTNDLIEYEQELDREERKILRQLTNDVMKNYESIATSLNACGELDSVRAKAVYAEETNSNIPDVQAEGIIRINQGRHPSVSSCVPNDVSLGDDDNQGLILSGPNSGGKTVILKLLGTYALMIKDGLALPTSPGSRCDFFTNILADIGDSQSLSSELSTFSAHMNTMRDVLTACTANPASSLVVLDEIGSGTAPDQGVALGQSIIEELIGLDVRVVLTTHFLELKQLASSDPRFRIAGMQFLSNKPTYKLEMGSVGESFALAVAEKMGLPPKILERANSLLSEETRTLSDLVRSLEEEKAAATALRTDLSTSLEETTKLKSSLATQQAQLETIKTSVRKSEARKFAKTLEEKEAVLENLLIEMQEKSASNQNSVKVVGKTWDNLKLLKRDVINSASPNNNNNNNPEATSGSPPLSASDKITVGQSLLVTKQASPFYGKLGTVIGLSGVKNVELSIGSLSSRFKRNELSLPDASADTNVSGSTSSSSPKISKRVLAEEEAERSSQRTQTRKKKGGKMMRMDGNTVDCLGMDAEDALLNIRGFFSRMVGSGRNCVYVLHGHGSGGVLKNKIRAALRKEALVEKFSPADDEDGGDAFTMVFLKDSLL</sequence>
<reference evidence="12" key="1">
    <citation type="journal article" date="2023" name="Commun. Biol.">
        <title>Genome analysis of Parmales, the sister group of diatoms, reveals the evolutionary specialization of diatoms from phago-mixotrophs to photoautotrophs.</title>
        <authorList>
            <person name="Ban H."/>
            <person name="Sato S."/>
            <person name="Yoshikawa S."/>
            <person name="Yamada K."/>
            <person name="Nakamura Y."/>
            <person name="Ichinomiya M."/>
            <person name="Sato N."/>
            <person name="Blanc-Mathieu R."/>
            <person name="Endo H."/>
            <person name="Kuwata A."/>
            <person name="Ogata H."/>
        </authorList>
    </citation>
    <scope>NUCLEOTIDE SEQUENCE [LARGE SCALE GENOMIC DNA]</scope>
    <source>
        <strain evidence="12">NIES 3701</strain>
    </source>
</reference>
<dbReference type="Gene3D" id="3.40.50.300">
    <property type="entry name" value="P-loop containing nucleotide triphosphate hydrolases"/>
    <property type="match status" value="1"/>
</dbReference>
<keyword evidence="9" id="KW-0732">Signal</keyword>
<dbReference type="InterPro" id="IPR002625">
    <property type="entry name" value="Smr_dom"/>
</dbReference>
<dbReference type="InterPro" id="IPR036063">
    <property type="entry name" value="Smr_dom_sf"/>
</dbReference>
<dbReference type="PROSITE" id="PS00486">
    <property type="entry name" value="DNA_MISMATCH_REPAIR_2"/>
    <property type="match status" value="1"/>
</dbReference>
<dbReference type="PANTHER" id="PTHR48466:SF2">
    <property type="entry name" value="OS10G0509000 PROTEIN"/>
    <property type="match status" value="1"/>
</dbReference>
<dbReference type="EMBL" id="BRXY01000426">
    <property type="protein sequence ID" value="GMH94080.1"/>
    <property type="molecule type" value="Genomic_DNA"/>
</dbReference>
<evidence type="ECO:0000256" key="2">
    <source>
        <dbReference type="ARBA" id="ARBA00022741"/>
    </source>
</evidence>
<dbReference type="PANTHER" id="PTHR48466">
    <property type="entry name" value="OS10G0509000 PROTEIN-RELATED"/>
    <property type="match status" value="1"/>
</dbReference>
<protein>
    <recommendedName>
        <fullName evidence="10">Smr domain-containing protein</fullName>
    </recommendedName>
</protein>
<feature type="compositionally biased region" description="Polar residues" evidence="8">
    <location>
        <begin position="736"/>
        <end position="745"/>
    </location>
</feature>
<dbReference type="GO" id="GO:0004519">
    <property type="term" value="F:endonuclease activity"/>
    <property type="evidence" value="ECO:0007669"/>
    <property type="project" value="InterPro"/>
</dbReference>
<feature type="region of interest" description="Disordered" evidence="8">
    <location>
        <begin position="802"/>
        <end position="848"/>
    </location>
</feature>
<dbReference type="SUPFAM" id="SSF52540">
    <property type="entry name" value="P-loop containing nucleoside triphosphate hydrolases"/>
    <property type="match status" value="1"/>
</dbReference>
<dbReference type="Pfam" id="PF01713">
    <property type="entry name" value="Smr"/>
    <property type="match status" value="1"/>
</dbReference>
<dbReference type="GO" id="GO:0005524">
    <property type="term" value="F:ATP binding"/>
    <property type="evidence" value="ECO:0007669"/>
    <property type="project" value="UniProtKB-KW"/>
</dbReference>
<dbReference type="InterPro" id="IPR000432">
    <property type="entry name" value="DNA_mismatch_repair_MutS_C"/>
</dbReference>
<dbReference type="InterPro" id="IPR003593">
    <property type="entry name" value="AAA+_ATPase"/>
</dbReference>
<dbReference type="InterPro" id="IPR027417">
    <property type="entry name" value="P-loop_NTPase"/>
</dbReference>
<comment type="caution">
    <text evidence="11">The sequence shown here is derived from an EMBL/GenBank/DDBJ whole genome shotgun (WGS) entry which is preliminary data.</text>
</comment>
<dbReference type="InterPro" id="IPR007696">
    <property type="entry name" value="DNA_mismatch_repair_MutS_core"/>
</dbReference>
<dbReference type="PIRSF" id="PIRSF005814">
    <property type="entry name" value="MutS_YshD"/>
    <property type="match status" value="1"/>
</dbReference>
<dbReference type="SMART" id="SM00382">
    <property type="entry name" value="AAA"/>
    <property type="match status" value="1"/>
</dbReference>
<evidence type="ECO:0000256" key="9">
    <source>
        <dbReference type="SAM" id="SignalP"/>
    </source>
</evidence>
<evidence type="ECO:0000259" key="10">
    <source>
        <dbReference type="PROSITE" id="PS50828"/>
    </source>
</evidence>
<dbReference type="GO" id="GO:0030983">
    <property type="term" value="F:mismatched DNA binding"/>
    <property type="evidence" value="ECO:0007669"/>
    <property type="project" value="InterPro"/>
</dbReference>
<keyword evidence="4" id="KW-0067">ATP-binding</keyword>
<keyword evidence="5" id="KW-0694">RNA-binding</keyword>
<evidence type="ECO:0000256" key="1">
    <source>
        <dbReference type="ARBA" id="ARBA00022730"/>
    </source>
</evidence>
<dbReference type="GO" id="GO:0019843">
    <property type="term" value="F:rRNA binding"/>
    <property type="evidence" value="ECO:0007669"/>
    <property type="project" value="UniProtKB-KW"/>
</dbReference>
<feature type="chain" id="PRO_5040928887" description="Smr domain-containing protein" evidence="9">
    <location>
        <begin position="24"/>
        <end position="935"/>
    </location>
</feature>
<dbReference type="InterPro" id="IPR005747">
    <property type="entry name" value="MutS2"/>
</dbReference>
<dbReference type="NCBIfam" id="TIGR01069">
    <property type="entry name" value="mutS2"/>
    <property type="match status" value="1"/>
</dbReference>
<dbReference type="PROSITE" id="PS50828">
    <property type="entry name" value="SMR"/>
    <property type="match status" value="1"/>
</dbReference>